<proteinExistence type="predicted"/>
<dbReference type="EMBL" id="CP101508">
    <property type="protein sequence ID" value="UTV28925.1"/>
    <property type="molecule type" value="Genomic_DNA"/>
</dbReference>
<reference evidence="1" key="1">
    <citation type="submission" date="2022-07" db="EMBL/GenBank/DDBJ databases">
        <title>Genome sequencing of Photobacterium atrarenae GJH2-4.</title>
        <authorList>
            <person name="Park S.-J."/>
        </authorList>
    </citation>
    <scope>NUCLEOTIDE SEQUENCE</scope>
    <source>
        <strain evidence="1">GJH2-4</strain>
    </source>
</reference>
<name>A0ABY5GI09_9GAMM</name>
<gene>
    <name evidence="1" type="ORF">NNL38_06755</name>
</gene>
<organism evidence="1 2">
    <name type="scientific">Photobacterium atrarenae</name>
    <dbReference type="NCBI Taxonomy" id="865757"/>
    <lineage>
        <taxon>Bacteria</taxon>
        <taxon>Pseudomonadati</taxon>
        <taxon>Pseudomonadota</taxon>
        <taxon>Gammaproteobacteria</taxon>
        <taxon>Vibrionales</taxon>
        <taxon>Vibrionaceae</taxon>
        <taxon>Photobacterium</taxon>
    </lineage>
</organism>
<accession>A0ABY5GI09</accession>
<protein>
    <submittedName>
        <fullName evidence="1">DUF2913 family protein</fullName>
    </submittedName>
</protein>
<keyword evidence="2" id="KW-1185">Reference proteome</keyword>
<dbReference type="RefSeq" id="WP_255390248.1">
    <property type="nucleotide sequence ID" value="NZ_CP101508.1"/>
</dbReference>
<dbReference type="Proteomes" id="UP001057998">
    <property type="component" value="Chromosome 1"/>
</dbReference>
<evidence type="ECO:0000313" key="2">
    <source>
        <dbReference type="Proteomes" id="UP001057998"/>
    </source>
</evidence>
<sequence length="218" mass="24249">MAVFIEEIGKLVSDGLNDLAESIESGKTPGNPVSETHFLSAWVTKSIKQQRYDHRVAKTLLAWQQQARSMGKNAQLKQQFEQIRQTLTGLNPDGTFKMAVMAEQIQALYQALAAADWLVTTEYEVNRKVTHHTDGQASLVVCAKQYREAIAESGEVAKPLSLYLRGDAKAVVDTAYQHGLLLFKVTDYKSKVKYHGEYVIYPGNQGAHLPELPAQADQ</sequence>
<dbReference type="InterPro" id="IPR021316">
    <property type="entry name" value="DUF2913"/>
</dbReference>
<dbReference type="Pfam" id="PF11140">
    <property type="entry name" value="DUF2913"/>
    <property type="match status" value="1"/>
</dbReference>
<evidence type="ECO:0000313" key="1">
    <source>
        <dbReference type="EMBL" id="UTV28925.1"/>
    </source>
</evidence>